<feature type="compositionally biased region" description="Basic and acidic residues" evidence="5">
    <location>
        <begin position="244"/>
        <end position="255"/>
    </location>
</feature>
<evidence type="ECO:0000256" key="3">
    <source>
        <dbReference type="ARBA" id="ARBA00022989"/>
    </source>
</evidence>
<dbReference type="OrthoDB" id="21589at2759"/>
<dbReference type="Proteomes" id="UP000809789">
    <property type="component" value="Unassembled WGS sequence"/>
</dbReference>
<keyword evidence="8" id="KW-1185">Reference proteome</keyword>
<keyword evidence="3" id="KW-1133">Transmembrane helix</keyword>
<evidence type="ECO:0000256" key="4">
    <source>
        <dbReference type="ARBA" id="ARBA00023136"/>
    </source>
</evidence>
<feature type="region of interest" description="Disordered" evidence="5">
    <location>
        <begin position="601"/>
        <end position="646"/>
    </location>
</feature>
<feature type="compositionally biased region" description="Basic and acidic residues" evidence="5">
    <location>
        <begin position="681"/>
        <end position="704"/>
    </location>
</feature>
<protein>
    <recommendedName>
        <fullName evidence="6">Ubiquitin-like domain-containing protein</fullName>
    </recommendedName>
</protein>
<accession>A0A8K0KWK8</accession>
<dbReference type="Gene3D" id="3.10.20.90">
    <property type="entry name" value="Phosphatidylinositol 3-kinase Catalytic Subunit, Chain A, domain 1"/>
    <property type="match status" value="1"/>
</dbReference>
<feature type="compositionally biased region" description="Polar residues" evidence="5">
    <location>
        <begin position="321"/>
        <end position="345"/>
    </location>
</feature>
<feature type="compositionally biased region" description="Low complexity" evidence="5">
    <location>
        <begin position="224"/>
        <end position="243"/>
    </location>
</feature>
<name>A0A8K0KWK8_9PEZI</name>
<dbReference type="InterPro" id="IPR000626">
    <property type="entry name" value="Ubiquitin-like_dom"/>
</dbReference>
<feature type="region of interest" description="Disordered" evidence="5">
    <location>
        <begin position="103"/>
        <end position="145"/>
    </location>
</feature>
<keyword evidence="4" id="KW-0472">Membrane</keyword>
<feature type="compositionally biased region" description="Basic and acidic residues" evidence="5">
    <location>
        <begin position="754"/>
        <end position="763"/>
    </location>
</feature>
<dbReference type="InterPro" id="IPR039751">
    <property type="entry name" value="HERPUD1/2"/>
</dbReference>
<dbReference type="PANTHER" id="PTHR12943:SF27">
    <property type="entry name" value="HOMOCYSTEINE-INDUCED ENDOPLASMIC RETICULUM PROTEIN, ISOFORM A"/>
    <property type="match status" value="1"/>
</dbReference>
<dbReference type="GO" id="GO:0030968">
    <property type="term" value="P:endoplasmic reticulum unfolded protein response"/>
    <property type="evidence" value="ECO:0007669"/>
    <property type="project" value="TreeGrafter"/>
</dbReference>
<dbReference type="GO" id="GO:0016020">
    <property type="term" value="C:membrane"/>
    <property type="evidence" value="ECO:0007669"/>
    <property type="project" value="UniProtKB-SubCell"/>
</dbReference>
<feature type="compositionally biased region" description="Polar residues" evidence="5">
    <location>
        <begin position="109"/>
        <end position="144"/>
    </location>
</feature>
<dbReference type="PANTHER" id="PTHR12943">
    <property type="entry name" value="HOMOCYSTEINE-RESPONSIVE ENDOPLASMIC RETICULUM-RESIDENT UNIQUITIN-LIKE DOMAIN HERPUD PROTEIN FAMILY MEMBER"/>
    <property type="match status" value="1"/>
</dbReference>
<evidence type="ECO:0000256" key="2">
    <source>
        <dbReference type="ARBA" id="ARBA00022692"/>
    </source>
</evidence>
<dbReference type="EMBL" id="JAESVG020000009">
    <property type="protein sequence ID" value="KAG8624652.1"/>
    <property type="molecule type" value="Genomic_DNA"/>
</dbReference>
<feature type="compositionally biased region" description="Low complexity" evidence="5">
    <location>
        <begin position="614"/>
        <end position="646"/>
    </location>
</feature>
<gene>
    <name evidence="7" type="ORF">KVT40_007719</name>
</gene>
<dbReference type="SUPFAM" id="SSF54236">
    <property type="entry name" value="Ubiquitin-like"/>
    <property type="match status" value="1"/>
</dbReference>
<dbReference type="InterPro" id="IPR029071">
    <property type="entry name" value="Ubiquitin-like_domsf"/>
</dbReference>
<comment type="subcellular location">
    <subcellularLocation>
        <location evidence="1">Membrane</location>
    </subcellularLocation>
</comment>
<feature type="compositionally biased region" description="Low complexity" evidence="5">
    <location>
        <begin position="705"/>
        <end position="714"/>
    </location>
</feature>
<feature type="compositionally biased region" description="Polar residues" evidence="5">
    <location>
        <begin position="267"/>
        <end position="278"/>
    </location>
</feature>
<feature type="region of interest" description="Disordered" evidence="5">
    <location>
        <begin position="680"/>
        <end position="772"/>
    </location>
</feature>
<evidence type="ECO:0000313" key="7">
    <source>
        <dbReference type="EMBL" id="KAG8624652.1"/>
    </source>
</evidence>
<feature type="domain" description="Ubiquitin-like" evidence="6">
    <location>
        <begin position="20"/>
        <end position="84"/>
    </location>
</feature>
<reference evidence="7" key="1">
    <citation type="submission" date="2021-07" db="EMBL/GenBank/DDBJ databases">
        <title>Elsinoe batatas strain:CRI-CJ2 Genome sequencing and assembly.</title>
        <authorList>
            <person name="Huang L."/>
        </authorList>
    </citation>
    <scope>NUCLEOTIDE SEQUENCE</scope>
    <source>
        <strain evidence="7">CRI-CJ2</strain>
    </source>
</reference>
<feature type="region of interest" description="Disordered" evidence="5">
    <location>
        <begin position="198"/>
        <end position="359"/>
    </location>
</feature>
<keyword evidence="2" id="KW-0812">Transmembrane</keyword>
<organism evidence="7 8">
    <name type="scientific">Elsinoe batatas</name>
    <dbReference type="NCBI Taxonomy" id="2601811"/>
    <lineage>
        <taxon>Eukaryota</taxon>
        <taxon>Fungi</taxon>
        <taxon>Dikarya</taxon>
        <taxon>Ascomycota</taxon>
        <taxon>Pezizomycotina</taxon>
        <taxon>Dothideomycetes</taxon>
        <taxon>Dothideomycetidae</taxon>
        <taxon>Myriangiales</taxon>
        <taxon>Elsinoaceae</taxon>
        <taxon>Elsinoe</taxon>
    </lineage>
</organism>
<feature type="compositionally biased region" description="Polar residues" evidence="5">
    <location>
        <begin position="198"/>
        <end position="215"/>
    </location>
</feature>
<evidence type="ECO:0000256" key="5">
    <source>
        <dbReference type="SAM" id="MobiDB-lite"/>
    </source>
</evidence>
<comment type="caution">
    <text evidence="7">The sequence shown here is derived from an EMBL/GenBank/DDBJ whole genome shotgun (WGS) entry which is preliminary data.</text>
</comment>
<dbReference type="AlphaFoldDB" id="A0A8K0KWK8"/>
<evidence type="ECO:0000259" key="6">
    <source>
        <dbReference type="PROSITE" id="PS50053"/>
    </source>
</evidence>
<evidence type="ECO:0000256" key="1">
    <source>
        <dbReference type="ARBA" id="ARBA00004370"/>
    </source>
</evidence>
<evidence type="ECO:0000313" key="8">
    <source>
        <dbReference type="Proteomes" id="UP000809789"/>
    </source>
</evidence>
<dbReference type="PROSITE" id="PS50053">
    <property type="entry name" value="UBIQUITIN_2"/>
    <property type="match status" value="1"/>
</dbReference>
<sequence>MAELPANTLAPVPSPQSGRIHLRILSPGQGVAETIDIRDVPLDISVGQLKERIVLVSPSHPSAAHQRLIFAGRLLSNDNAKLSEALDPACRNSESLTIHMIARDGSGGTRSQPITRTATPGQVGQGVSQAGTSTTGNQEQQIPQTRAPVPAQQVPFGPQPPQAPQQVPGIPQFPGFPGLPGNPFTFGVPPGAQIHVQQGINQPQRPQSAQPQTGALGQEPHHPQLGQLQAQHQQMMAAMQDMVRQQHEAFHRAAHEAAQQQHGLGDNGQTGQPPNRQTPAPHDASMTSAQDAPEAASGQQDRRPPGDQTSTTEGTRIRTPIQVSQNRPNGTQPQQGANTQTQNRPLPNPQVGAPGQRGPQLVQNHGMQQFHAHFRVPTIQARPPQIPRAQMNGAGIPIINPISASQQLAISFANIQAQAQLMAAPQTMFLLSSPGGPQALLYQNGQQYSAHLPRPVPVSSTPLANQVNGNVGGNAAPRAPQQAQPAQNGAAVDLPFPLVPQPAAGANNAVAPANAQAQLAAGVQGGEQDVLAPLQPLLQHFWLLFRVLLFAYFFIGTDDGYRRPLILLGIAVAFIAFRAVDGGGDFRRRVQSWWEGVVGIQPRPRDGQAPPAPDQQAAGAAPPVGNAAAQPDAAQPPAAAAVQGQAEDAHLGPLRRRIRPLERAAALFVASLWPGVGENTVRARREREADERRAREEREREEQARLAAGPAEGQAGEERDGGEENAEGYPRSVPLSVEGQEGATGVEAVDSIAELERRRRREEGGDEGGGGQ</sequence>
<proteinExistence type="predicted"/>